<proteinExistence type="inferred from homology"/>
<dbReference type="AlphaFoldDB" id="A0A061HX04"/>
<keyword evidence="4 8" id="KW-1133">Transmembrane helix</keyword>
<dbReference type="GO" id="GO:0012505">
    <property type="term" value="C:endomembrane system"/>
    <property type="evidence" value="ECO:0007669"/>
    <property type="project" value="TreeGrafter"/>
</dbReference>
<organism evidence="10 11">
    <name type="scientific">Cricetulus griseus</name>
    <name type="common">Chinese hamster</name>
    <name type="synonym">Cricetulus barabensis griseus</name>
    <dbReference type="NCBI Taxonomy" id="10029"/>
    <lineage>
        <taxon>Eukaryota</taxon>
        <taxon>Metazoa</taxon>
        <taxon>Chordata</taxon>
        <taxon>Craniata</taxon>
        <taxon>Vertebrata</taxon>
        <taxon>Euteleostomi</taxon>
        <taxon>Mammalia</taxon>
        <taxon>Eutheria</taxon>
        <taxon>Euarchontoglires</taxon>
        <taxon>Glires</taxon>
        <taxon>Rodentia</taxon>
        <taxon>Myomorpha</taxon>
        <taxon>Muroidea</taxon>
        <taxon>Cricetidae</taxon>
        <taxon>Cricetinae</taxon>
        <taxon>Cricetulus</taxon>
    </lineage>
</organism>
<keyword evidence="6 8" id="KW-0472">Membrane</keyword>
<keyword evidence="3 8" id="KW-0812">Transmembrane</keyword>
<dbReference type="PANTHER" id="PTHR17613:SF10">
    <property type="entry name" value="TESTIS-SPECIFIC PROTEIN TEX28"/>
    <property type="match status" value="1"/>
</dbReference>
<comment type="similarity">
    <text evidence="2">Belongs to the TEX28 family.</text>
</comment>
<evidence type="ECO:0000256" key="4">
    <source>
        <dbReference type="ARBA" id="ARBA00022989"/>
    </source>
</evidence>
<evidence type="ECO:0000256" key="9">
    <source>
        <dbReference type="SAM" id="SignalP"/>
    </source>
</evidence>
<feature type="compositionally biased region" description="Polar residues" evidence="7">
    <location>
        <begin position="47"/>
        <end position="63"/>
    </location>
</feature>
<dbReference type="InterPro" id="IPR019394">
    <property type="entry name" value="TEX28/TMCC"/>
</dbReference>
<evidence type="ECO:0000256" key="5">
    <source>
        <dbReference type="ARBA" id="ARBA00023054"/>
    </source>
</evidence>
<feature type="transmembrane region" description="Helical" evidence="8">
    <location>
        <begin position="362"/>
        <end position="384"/>
    </location>
</feature>
<evidence type="ECO:0000256" key="3">
    <source>
        <dbReference type="ARBA" id="ARBA00022692"/>
    </source>
</evidence>
<dbReference type="GO" id="GO:0016020">
    <property type="term" value="C:membrane"/>
    <property type="evidence" value="ECO:0007669"/>
    <property type="project" value="UniProtKB-SubCell"/>
</dbReference>
<evidence type="ECO:0000313" key="10">
    <source>
        <dbReference type="EMBL" id="ERE63083.1"/>
    </source>
</evidence>
<feature type="transmembrane region" description="Helical" evidence="8">
    <location>
        <begin position="396"/>
        <end position="412"/>
    </location>
</feature>
<evidence type="ECO:0000256" key="1">
    <source>
        <dbReference type="ARBA" id="ARBA00004370"/>
    </source>
</evidence>
<evidence type="ECO:0000256" key="7">
    <source>
        <dbReference type="SAM" id="MobiDB-lite"/>
    </source>
</evidence>
<gene>
    <name evidence="10" type="ORF">H671_xg20752</name>
</gene>
<protein>
    <submittedName>
        <fullName evidence="10">Testis-specific protein TEX28-like protein</fullName>
    </submittedName>
</protein>
<name>A0A061HX04_CRIGR</name>
<feature type="region of interest" description="Disordered" evidence="7">
    <location>
        <begin position="47"/>
        <end position="76"/>
    </location>
</feature>
<feature type="chain" id="PRO_5001600322" evidence="9">
    <location>
        <begin position="27"/>
        <end position="445"/>
    </location>
</feature>
<keyword evidence="5" id="KW-0175">Coiled coil</keyword>
<feature type="signal peptide" evidence="9">
    <location>
        <begin position="1"/>
        <end position="26"/>
    </location>
</feature>
<reference evidence="11" key="1">
    <citation type="journal article" date="2013" name="Nat. Biotechnol.">
        <title>Chinese hamster genome sequenced from sorted chromosomes.</title>
        <authorList>
            <person name="Brinkrolf K."/>
            <person name="Rupp O."/>
            <person name="Laux H."/>
            <person name="Kollin F."/>
            <person name="Ernst W."/>
            <person name="Linke B."/>
            <person name="Kofler R."/>
            <person name="Romand S."/>
            <person name="Hesse F."/>
            <person name="Budach W.E."/>
            <person name="Galosy S."/>
            <person name="Muller D."/>
            <person name="Noll T."/>
            <person name="Wienberg J."/>
            <person name="Jostock T."/>
            <person name="Leonard M."/>
            <person name="Grillari J."/>
            <person name="Tauch A."/>
            <person name="Goesmann A."/>
            <person name="Helk B."/>
            <person name="Mott J.E."/>
            <person name="Puhler A."/>
            <person name="Borth N."/>
        </authorList>
    </citation>
    <scope>NUCLEOTIDE SEQUENCE [LARGE SCALE GENOMIC DNA]</scope>
    <source>
        <strain evidence="11">17A/GY</strain>
    </source>
</reference>
<sequence length="445" mass="51209">MSIPPTYLLLPVLKILFSHILDYIDAIEKSYCGLKVMVLKVESTKSSSATLPPNVPSYRSLSSSHEDYPSSHTSFSDGELARNVREGVKHRIFYLSEQLRVEKASRDENTMSYLKLVSKADRHQAPHIRQAFERVNQRTSATIAHIERKLYQCHLQLKELEEGCSPTSSVLKVSSGVDGHKQPGEKVSYSKLSKPGGEDSLPIDIARPYTLESHLSGMQQRKFSDKKYVAQQRKLMLQKMKEELTEAKKVHVGLQVSHQSLKESHVTNVREVLESLQEKKARQSLMEEQVNDHLQRYLDEICHLKQHLACTEEKMAYLSYERAKEIWDVMETFKSRITKLETQQQATQLEMMASLRTRPKDFLFRFISLLLTLTTVLLVLVSTLCSCPLPLLNSRLRTFTVFVLIGLVSLAWQKRHIISIMDWQAWVPFKWRPDFKDAKPPLDGQ</sequence>
<evidence type="ECO:0000256" key="8">
    <source>
        <dbReference type="SAM" id="Phobius"/>
    </source>
</evidence>
<dbReference type="PANTHER" id="PTHR17613">
    <property type="entry name" value="CEREBRAL PROTEIN-11-RELATED"/>
    <property type="match status" value="1"/>
</dbReference>
<accession>A0A061HX04</accession>
<evidence type="ECO:0000256" key="6">
    <source>
        <dbReference type="ARBA" id="ARBA00023136"/>
    </source>
</evidence>
<dbReference type="Proteomes" id="UP000030759">
    <property type="component" value="Unassembled WGS sequence"/>
</dbReference>
<keyword evidence="9" id="KW-0732">Signal</keyword>
<evidence type="ECO:0000256" key="2">
    <source>
        <dbReference type="ARBA" id="ARBA00008108"/>
    </source>
</evidence>
<dbReference type="Pfam" id="PF10267">
    <property type="entry name" value="Tmemb_cc2"/>
    <property type="match status" value="2"/>
</dbReference>
<dbReference type="EMBL" id="KE686163">
    <property type="protein sequence ID" value="ERE63083.1"/>
    <property type="molecule type" value="Genomic_DNA"/>
</dbReference>
<comment type="subcellular location">
    <subcellularLocation>
        <location evidence="1">Membrane</location>
    </subcellularLocation>
</comment>
<evidence type="ECO:0000313" key="11">
    <source>
        <dbReference type="Proteomes" id="UP000030759"/>
    </source>
</evidence>
<feature type="region of interest" description="Disordered" evidence="7">
    <location>
        <begin position="174"/>
        <end position="195"/>
    </location>
</feature>